<dbReference type="GO" id="GO:0031047">
    <property type="term" value="P:regulatory ncRNA-mediated gene silencing"/>
    <property type="evidence" value="ECO:0007669"/>
    <property type="project" value="UniProtKB-KW"/>
</dbReference>
<dbReference type="GO" id="GO:0003678">
    <property type="term" value="F:DNA helicase activity"/>
    <property type="evidence" value="ECO:0007669"/>
    <property type="project" value="UniProtKB-EC"/>
</dbReference>
<dbReference type="InterPro" id="IPR049079">
    <property type="entry name" value="Mov-10_helical"/>
</dbReference>
<dbReference type="PANTHER" id="PTHR45418">
    <property type="entry name" value="CANCER/TESTIS ANTIGEN 55"/>
    <property type="match status" value="1"/>
</dbReference>
<dbReference type="EC" id="3.6.4.13" evidence="3"/>
<dbReference type="GO" id="GO:0016787">
    <property type="term" value="F:hydrolase activity"/>
    <property type="evidence" value="ECO:0007669"/>
    <property type="project" value="UniProtKB-KW"/>
</dbReference>
<evidence type="ECO:0000256" key="10">
    <source>
        <dbReference type="ARBA" id="ARBA00047984"/>
    </source>
</evidence>
<comment type="similarity">
    <text evidence="2">Belongs to the DNA2/NAM7 helicase family. SDE3 subfamily.</text>
</comment>
<dbReference type="Pfam" id="PF21634">
    <property type="entry name" value="MOV-10_beta-barrel"/>
    <property type="match status" value="1"/>
</dbReference>
<keyword evidence="7" id="KW-0347">Helicase</keyword>
<evidence type="ECO:0000313" key="13">
    <source>
        <dbReference type="EMBL" id="CAH1998598.1"/>
    </source>
</evidence>
<evidence type="ECO:0000256" key="7">
    <source>
        <dbReference type="ARBA" id="ARBA00022806"/>
    </source>
</evidence>
<dbReference type="GO" id="GO:0003724">
    <property type="term" value="F:RNA helicase activity"/>
    <property type="evidence" value="ECO:0007669"/>
    <property type="project" value="UniProtKB-EC"/>
</dbReference>
<dbReference type="InterPro" id="IPR041677">
    <property type="entry name" value="DNA2/NAM7_AAA_11"/>
</dbReference>
<name>A0A9P0LHJ7_ACAOB</name>
<reference evidence="13" key="1">
    <citation type="submission" date="2022-03" db="EMBL/GenBank/DDBJ databases">
        <authorList>
            <person name="Sayadi A."/>
        </authorList>
    </citation>
    <scope>NUCLEOTIDE SEQUENCE</scope>
</reference>
<evidence type="ECO:0000256" key="2">
    <source>
        <dbReference type="ARBA" id="ARBA00005601"/>
    </source>
</evidence>
<dbReference type="GO" id="GO:0005737">
    <property type="term" value="C:cytoplasm"/>
    <property type="evidence" value="ECO:0007669"/>
    <property type="project" value="UniProtKB-SubCell"/>
</dbReference>
<comment type="subcellular location">
    <subcellularLocation>
        <location evidence="1">Cytoplasm</location>
    </subcellularLocation>
</comment>
<sequence length="1116" mass="127283">MWSYMTSFFWPSQKDDNLSLYEACTILETSFEEPQKLQTKTKTKEDVPHNAFCQQTGTISEETDSKYIIDNKFPYEKDGKVFPVGTNVTYSYFMDNGKAIVVDVDFVDGEWDEQLTQNGTWTTRILVCKVQQRKERKLFLNPGDLEIDLDNVCMEFIPMVGDWIELEVKCSVDEHAIDLFGKVLEINKIMPLRSHMVIGKISTWNSEQEYGTINKNIYFDKKSLVGGYVPVAGDKVITQVIESEQGRCVWRAVKVVPEFITKQNGPSTKDIQLCNFEDSYPELKIDYTKLNFERINIIQKFEVMIYCGSEKQFELVKVEFPNENTQCKIIEKLDHVLISETEPCKIQCECIPRTMGASKEFLLLTFKDFSIGKWLDINVTIQTFNSNIRFQPRNRKLNDTSNEQTVVKGQTVFKGSRFKNIRLPDYTVPKKLLSIVARCEQKDLELLIQELKIVKPSLHSNLSHTNYEDKFHTLLHIDEIEALLAMQRYDQERACFIQNGEILMLEIENLSERRPSILVGDKVIATDPLKRFTVAFEGFVHKVTAKHLHIKFSLLFHDKYNGEDYSIRIVAGRASYKRLHHAVYLAVRNLGPDILFPMRMYEKEPQVKFEHNLSKNNNNTPNNRLKHLQAKIEEIKSRKSSELTATEFKLEWYNTQLNEIQKNTVINILLGKARPLPYIIFGPPGTGKTVTIIETILQILRLLPKSRILVAAPSNSAVDLIALRLVDSGVLKPGDLVRLVSVNYALSDLIPPRLVPFCIVGSGSKEGTEQYGVQNGIQIGGHQNLMGRNRITISTCSSVGQLFTMGFPKGHFTHIVVDEAAQASEPDVMIPLSFLDKNDGQAILAGDPMQLGPVILSQVSVQFGLAESYLERLINRFPYIKDLHSFPDTCGYDPRLATKLLYNYRALPSILNMYSSLFYDGQLIPTIDEEKSKEAMLLDSLRSILPKMSSEGVPAVIFHGVNGENYQGVDSPSWYNPYEAAQIFYYVNELYRMGVKSTSIGIITPYLKQVQEIRSLMVEAEFLIPKVGSVEEFQGQEYDVILLSTVRSSPEYITFDMIHKLGFMVNPKRLNVAISRAKSVLVIVGNPNLLSQDIYWRSVIQYCMQKGCYIGCDFSN</sequence>
<evidence type="ECO:0000256" key="4">
    <source>
        <dbReference type="ARBA" id="ARBA00022490"/>
    </source>
</evidence>
<dbReference type="InterPro" id="IPR047187">
    <property type="entry name" value="SF1_C_Upf1"/>
</dbReference>
<dbReference type="InterPro" id="IPR027417">
    <property type="entry name" value="P-loop_NTPase"/>
</dbReference>
<proteinExistence type="inferred from homology"/>
<dbReference type="Pfam" id="PF21635">
    <property type="entry name" value="Mov-10_helical"/>
    <property type="match status" value="1"/>
</dbReference>
<dbReference type="InterPro" id="IPR049080">
    <property type="entry name" value="MOV-10-like_beta-barrel"/>
</dbReference>
<evidence type="ECO:0000256" key="11">
    <source>
        <dbReference type="ARBA" id="ARBA00048432"/>
    </source>
</evidence>
<organism evidence="13 14">
    <name type="scientific">Acanthoscelides obtectus</name>
    <name type="common">Bean weevil</name>
    <name type="synonym">Bruchus obtectus</name>
    <dbReference type="NCBI Taxonomy" id="200917"/>
    <lineage>
        <taxon>Eukaryota</taxon>
        <taxon>Metazoa</taxon>
        <taxon>Ecdysozoa</taxon>
        <taxon>Arthropoda</taxon>
        <taxon>Hexapoda</taxon>
        <taxon>Insecta</taxon>
        <taxon>Pterygota</taxon>
        <taxon>Neoptera</taxon>
        <taxon>Endopterygota</taxon>
        <taxon>Coleoptera</taxon>
        <taxon>Polyphaga</taxon>
        <taxon>Cucujiformia</taxon>
        <taxon>Chrysomeloidea</taxon>
        <taxon>Chrysomelidae</taxon>
        <taxon>Bruchinae</taxon>
        <taxon>Bruchini</taxon>
        <taxon>Acanthoscelides</taxon>
    </lineage>
</organism>
<evidence type="ECO:0000313" key="14">
    <source>
        <dbReference type="Proteomes" id="UP001152888"/>
    </source>
</evidence>
<keyword evidence="4" id="KW-0963">Cytoplasm</keyword>
<dbReference type="EMBL" id="CAKOFQ010007335">
    <property type="protein sequence ID" value="CAH1998598.1"/>
    <property type="molecule type" value="Genomic_DNA"/>
</dbReference>
<evidence type="ECO:0000256" key="1">
    <source>
        <dbReference type="ARBA" id="ARBA00004496"/>
    </source>
</evidence>
<dbReference type="Proteomes" id="UP001152888">
    <property type="component" value="Unassembled WGS sequence"/>
</dbReference>
<dbReference type="GO" id="GO:0005524">
    <property type="term" value="F:ATP binding"/>
    <property type="evidence" value="ECO:0007669"/>
    <property type="project" value="UniProtKB-KW"/>
</dbReference>
<dbReference type="InterPro" id="IPR041679">
    <property type="entry name" value="DNA2/NAM7-like_C"/>
</dbReference>
<dbReference type="SUPFAM" id="SSF52540">
    <property type="entry name" value="P-loop containing nucleoside triphosphate hydrolases"/>
    <property type="match status" value="1"/>
</dbReference>
<protein>
    <recommendedName>
        <fullName evidence="3">RNA helicase</fullName>
        <ecNumber evidence="3">3.6.4.13</ecNumber>
    </recommendedName>
</protein>
<keyword evidence="8" id="KW-0067">ATP-binding</keyword>
<dbReference type="InterPro" id="IPR014001">
    <property type="entry name" value="Helicase_ATP-bd"/>
</dbReference>
<gene>
    <name evidence="13" type="ORF">ACAOBT_LOCUS24481</name>
</gene>
<dbReference type="Pfam" id="PF13087">
    <property type="entry name" value="AAA_12"/>
    <property type="match status" value="1"/>
</dbReference>
<keyword evidence="14" id="KW-1185">Reference proteome</keyword>
<comment type="caution">
    <text evidence="13">The sequence shown here is derived from an EMBL/GenBank/DDBJ whole genome shotgun (WGS) entry which is preliminary data.</text>
</comment>
<dbReference type="CDD" id="cd18808">
    <property type="entry name" value="SF1_C_Upf1"/>
    <property type="match status" value="1"/>
</dbReference>
<dbReference type="SMART" id="SM00487">
    <property type="entry name" value="DEXDc"/>
    <property type="match status" value="1"/>
</dbReference>
<comment type="catalytic activity">
    <reaction evidence="10">
        <text>ATP + H2O = ADP + phosphate + H(+)</text>
        <dbReference type="Rhea" id="RHEA:13065"/>
        <dbReference type="ChEBI" id="CHEBI:15377"/>
        <dbReference type="ChEBI" id="CHEBI:15378"/>
        <dbReference type="ChEBI" id="CHEBI:30616"/>
        <dbReference type="ChEBI" id="CHEBI:43474"/>
        <dbReference type="ChEBI" id="CHEBI:456216"/>
        <dbReference type="EC" id="3.6.4.13"/>
    </reaction>
</comment>
<evidence type="ECO:0000259" key="12">
    <source>
        <dbReference type="SMART" id="SM00487"/>
    </source>
</evidence>
<dbReference type="Pfam" id="PF13086">
    <property type="entry name" value="AAA_11"/>
    <property type="match status" value="2"/>
</dbReference>
<evidence type="ECO:0000256" key="3">
    <source>
        <dbReference type="ARBA" id="ARBA00012552"/>
    </source>
</evidence>
<comment type="catalytic activity">
    <reaction evidence="11">
        <text>ATP + H2O = ADP + phosphate + H(+)</text>
        <dbReference type="Rhea" id="RHEA:13065"/>
        <dbReference type="ChEBI" id="CHEBI:15377"/>
        <dbReference type="ChEBI" id="CHEBI:15378"/>
        <dbReference type="ChEBI" id="CHEBI:30616"/>
        <dbReference type="ChEBI" id="CHEBI:43474"/>
        <dbReference type="ChEBI" id="CHEBI:456216"/>
        <dbReference type="EC" id="3.6.4.12"/>
    </reaction>
    <physiologicalReaction direction="left-to-right" evidence="11">
        <dbReference type="Rhea" id="RHEA:13066"/>
    </physiologicalReaction>
</comment>
<dbReference type="Gene3D" id="3.40.50.300">
    <property type="entry name" value="P-loop containing nucleotide triphosphate hydrolases"/>
    <property type="match status" value="2"/>
</dbReference>
<dbReference type="OrthoDB" id="6513042at2759"/>
<evidence type="ECO:0000256" key="6">
    <source>
        <dbReference type="ARBA" id="ARBA00022801"/>
    </source>
</evidence>
<dbReference type="AlphaFoldDB" id="A0A9P0LHJ7"/>
<keyword evidence="6" id="KW-0378">Hydrolase</keyword>
<dbReference type="PANTHER" id="PTHR45418:SF1">
    <property type="entry name" value="CANCER_TESTIS ANTIGEN 55"/>
    <property type="match status" value="1"/>
</dbReference>
<feature type="domain" description="Helicase ATP-binding" evidence="12">
    <location>
        <begin position="653"/>
        <end position="872"/>
    </location>
</feature>
<keyword evidence="9" id="KW-0943">RNA-mediated gene silencing</keyword>
<accession>A0A9P0LHJ7</accession>
<evidence type="ECO:0000256" key="8">
    <source>
        <dbReference type="ARBA" id="ARBA00022840"/>
    </source>
</evidence>
<dbReference type="CDD" id="cd18078">
    <property type="entry name" value="DEXXQc_Mov10L1"/>
    <property type="match status" value="1"/>
</dbReference>
<keyword evidence="5" id="KW-0547">Nucleotide-binding</keyword>
<evidence type="ECO:0000256" key="9">
    <source>
        <dbReference type="ARBA" id="ARBA00023158"/>
    </source>
</evidence>
<evidence type="ECO:0000256" key="5">
    <source>
        <dbReference type="ARBA" id="ARBA00022741"/>
    </source>
</evidence>